<dbReference type="PROSITE" id="PS51186">
    <property type="entry name" value="GNAT"/>
    <property type="match status" value="1"/>
</dbReference>
<dbReference type="InterPro" id="IPR000873">
    <property type="entry name" value="AMP-dep_synth/lig_dom"/>
</dbReference>
<dbReference type="InterPro" id="IPR020845">
    <property type="entry name" value="AMP-binding_CS"/>
</dbReference>
<reference evidence="4" key="1">
    <citation type="submission" date="2018-05" db="EMBL/GenBank/DDBJ databases">
        <authorList>
            <person name="Lanie J.A."/>
            <person name="Ng W.-L."/>
            <person name="Kazmierczak K.M."/>
            <person name="Andrzejewski T.M."/>
            <person name="Davidsen T.M."/>
            <person name="Wayne K.J."/>
            <person name="Tettelin H."/>
            <person name="Glass J.I."/>
            <person name="Rusch D."/>
            <person name="Podicherti R."/>
            <person name="Tsui H.-C.T."/>
            <person name="Winkler M.E."/>
        </authorList>
    </citation>
    <scope>NUCLEOTIDE SEQUENCE</scope>
</reference>
<proteinExistence type="predicted"/>
<feature type="domain" description="N-acetyltransferase" evidence="3">
    <location>
        <begin position="1390"/>
        <end position="1526"/>
    </location>
</feature>
<dbReference type="PANTHER" id="PTHR43272:SF33">
    <property type="entry name" value="AMP-BINDING DOMAIN-CONTAINING PROTEIN-RELATED"/>
    <property type="match status" value="1"/>
</dbReference>
<dbReference type="GO" id="GO:0016020">
    <property type="term" value="C:membrane"/>
    <property type="evidence" value="ECO:0007669"/>
    <property type="project" value="TreeGrafter"/>
</dbReference>
<dbReference type="PANTHER" id="PTHR43272">
    <property type="entry name" value="LONG-CHAIN-FATTY-ACID--COA LIGASE"/>
    <property type="match status" value="1"/>
</dbReference>
<evidence type="ECO:0000256" key="2">
    <source>
        <dbReference type="ARBA" id="ARBA00022840"/>
    </source>
</evidence>
<dbReference type="GO" id="GO:0016747">
    <property type="term" value="F:acyltransferase activity, transferring groups other than amino-acyl groups"/>
    <property type="evidence" value="ECO:0007669"/>
    <property type="project" value="InterPro"/>
</dbReference>
<protein>
    <recommendedName>
        <fullName evidence="3">N-acetyltransferase domain-containing protein</fullName>
    </recommendedName>
</protein>
<dbReference type="SUPFAM" id="SSF55729">
    <property type="entry name" value="Acyl-CoA N-acyltransferases (Nat)"/>
    <property type="match status" value="1"/>
</dbReference>
<dbReference type="InterPro" id="IPR042099">
    <property type="entry name" value="ANL_N_sf"/>
</dbReference>
<dbReference type="GO" id="GO:0004467">
    <property type="term" value="F:long-chain fatty acid-CoA ligase activity"/>
    <property type="evidence" value="ECO:0007669"/>
    <property type="project" value="TreeGrafter"/>
</dbReference>
<name>A0A381P0S2_9ZZZZ</name>
<dbReference type="SUPFAM" id="SSF56801">
    <property type="entry name" value="Acetyl-CoA synthetase-like"/>
    <property type="match status" value="1"/>
</dbReference>
<evidence type="ECO:0000259" key="3">
    <source>
        <dbReference type="PROSITE" id="PS51186"/>
    </source>
</evidence>
<keyword evidence="2" id="KW-0067">ATP-binding</keyword>
<organism evidence="4">
    <name type="scientific">marine metagenome</name>
    <dbReference type="NCBI Taxonomy" id="408172"/>
    <lineage>
        <taxon>unclassified sequences</taxon>
        <taxon>metagenomes</taxon>
        <taxon>ecological metagenomes</taxon>
    </lineage>
</organism>
<dbReference type="InterPro" id="IPR000182">
    <property type="entry name" value="GNAT_dom"/>
</dbReference>
<keyword evidence="1" id="KW-0547">Nucleotide-binding</keyword>
<evidence type="ECO:0000313" key="4">
    <source>
        <dbReference type="EMBL" id="SUZ60492.1"/>
    </source>
</evidence>
<dbReference type="EMBL" id="UINC01000746">
    <property type="protein sequence ID" value="SUZ60492.1"/>
    <property type="molecule type" value="Genomic_DNA"/>
</dbReference>
<dbReference type="Pfam" id="PF13673">
    <property type="entry name" value="Acetyltransf_10"/>
    <property type="match status" value="1"/>
</dbReference>
<dbReference type="PROSITE" id="PS00455">
    <property type="entry name" value="AMP_BINDING"/>
    <property type="match status" value="1"/>
</dbReference>
<evidence type="ECO:0000256" key="1">
    <source>
        <dbReference type="ARBA" id="ARBA00022741"/>
    </source>
</evidence>
<dbReference type="GO" id="GO:0005524">
    <property type="term" value="F:ATP binding"/>
    <property type="evidence" value="ECO:0007669"/>
    <property type="project" value="UniProtKB-KW"/>
</dbReference>
<gene>
    <name evidence="4" type="ORF">METZ01_LOCUS13346</name>
</gene>
<sequence>MSNIKNKIIDLFDNIEKNNISYNNLEYILDEILIGNENQENVYLFLELLHLSSISKVIAKKNNSDYWAIKISDIIEKYNFHTGQLLWQRVKRYKEKPAFISIDGEKKQTITYNKFWNDLILTSKSIDSLSEKDTIALGILSFNQYKSALVDLCCLAFGYRVIPIPLNSTSEHLTYILEEAEITHLFVGGDKATQLWNSVHKSYSIKIIDINDIGSVKGESIPWEYFQDLGEKSDSKDYELSILNRDMSWTSTIMYTSGSTSNPKGVKFNQVNIISKRFARALALPEINSADIFLCYLPLFHTFGRYFELMGSIFWGATYAFAESPSFNSLLKDFRIVSPSVFISIPKRWVQLYDLMDDTMDLDFSSKESIKDKIEEFTGGNLSWGLSAAGYLDPDVFQFFHDNNIELISGYGMTEATGGITMTPPKEYVINSVGKSLPGIELKLADDGELCMKGPYVSDGFYKINKSDSFKDGWFHSGDIFEQKNGHYFILDRKKDIYKNSRGQTIAPQKIENLFQDFDLVRSVFLVGDGKEYNTVLIYPNKENSQFQVPETSNTQVNELFSAMLISVNGFLSPFERIVNFSVIDRDFSIEKNELTQKGTFKRNNILNNFKSKIDLMYKKEYVSLYNEDKEIKIPNWLIREIGTIKSNIKWNGREILINDKKISLPLKWIGDTLNIGNFTYKIESQVFDLDSFINSPKLWLGNQKFIEFCSSTIFRIKESVIYPEINIEINNRIFEQIHETQSIKPDSDLQLENLHHGVKLYLSNDSSFSQYLNNIISHKNNEWTDVLIDTFIQYQEHPDPLFRIKLLETISPLLSDQFFVNQLRSNYRYLKNNSTNEKFVFDVARLSNIQYLSIIDLLKTMHINIDDADDIDMSFIQETLSIICEFGKNHPTKFVSVRTELIWWQLSNSPTQIRSSAQKEYYNLINGFRQWLGPNTSLTIDRETKEEYTWSDVITFDENVRDKHKNILLTAIAKVALIKEAIFLFSNDTVLHLADIPRNGIWIKHLSTKNGKSSFRVLVKTLNLGTYNIVINLNQDLERDFFEDEIRWLILMGSSGSDQNQLCKKFGGFWPEESIYTEEYITDETVSIYLERNKEEINDSTKRDRWQMRWLHYIWNGVQAYIEFWHRTNHTLAIDPPTPENLVIPQHDYTTGTRIISIADRKKVDSVGQFYLDLYINYIIETEAKFPGLKHMADWELIFTASLESMKVKKGLPILNKLIEDLNTKDYKAKFRELGLTKERITSFIQEFDSYGVLTKPVVFAALRYERWLDLNPEAKNEAKASILKELYHDYNLNSLLDQYPETRVRYFMMTCLKDSGTELNKYFQAIIKDMRAKILSPWNLNDRIENILENATINDNEKFFLARMLYPHIDAADFVELVKTTKGETQNLDLVFKTEDANGKIYSIRPPFHPKEIATFQTIISKQNLSVTFTVDHEFLLIVNDRNNVIGGLYYRIKNNVRVHLEWVVIRKKYQRLKLSIRLMDDFFNRMKQSGLNIVTVGFYHENFFYKQGFNIDQSYGGLVKKLES</sequence>
<dbReference type="Pfam" id="PF23562">
    <property type="entry name" value="AMP-binding_C_3"/>
    <property type="match status" value="1"/>
</dbReference>
<dbReference type="Pfam" id="PF00501">
    <property type="entry name" value="AMP-binding"/>
    <property type="match status" value="1"/>
</dbReference>
<accession>A0A381P0S2</accession>
<dbReference type="Gene3D" id="3.40.630.30">
    <property type="match status" value="1"/>
</dbReference>
<dbReference type="InterPro" id="IPR016181">
    <property type="entry name" value="Acyl_CoA_acyltransferase"/>
</dbReference>
<dbReference type="Gene3D" id="3.40.50.12780">
    <property type="entry name" value="N-terminal domain of ligase-like"/>
    <property type="match status" value="1"/>
</dbReference>